<dbReference type="GO" id="GO:0008781">
    <property type="term" value="F:N-acylneuraminate cytidylyltransferase activity"/>
    <property type="evidence" value="ECO:0007669"/>
    <property type="project" value="TreeGrafter"/>
</dbReference>
<evidence type="ECO:0008006" key="3">
    <source>
        <dbReference type="Google" id="ProtNLM"/>
    </source>
</evidence>
<proteinExistence type="predicted"/>
<accession>A0A6N6N1V9</accession>
<dbReference type="InterPro" id="IPR003329">
    <property type="entry name" value="Cytidylyl_trans"/>
</dbReference>
<dbReference type="InterPro" id="IPR029044">
    <property type="entry name" value="Nucleotide-diphossugar_trans"/>
</dbReference>
<dbReference type="OrthoDB" id="9805604at2"/>
<sequence length="263" mass="30094">MKKQRPFVRRPQDWCQKIVDRYFPGTLKSISDEIKRSGRKCDKTVIHIAARSGSSRLKDKNIKPLCGIPLMGYTIAIARSMGADRILVNTDSAEYAKTAERYGAEIPFLRPPELATDKVSPGIATYYAQKWLLQQEYPVKTWIELYPTSPFRNAIKMQKYLKKAKKSGSFFTVAVPQTSFDNIYDENMCQRSSNAEPNENHNIFFKRIGNMTGHDLVLSNLHWRHCQIINDPVELIDIDTESDFEKATKIIDSGCYNFGVPIC</sequence>
<comment type="caution">
    <text evidence="1">The sequence shown here is derived from an EMBL/GenBank/DDBJ whole genome shotgun (WGS) entry which is preliminary data.</text>
</comment>
<organism evidence="1 2">
    <name type="scientific">Pseudodesulfovibrio senegalensis</name>
    <dbReference type="NCBI Taxonomy" id="1721087"/>
    <lineage>
        <taxon>Bacteria</taxon>
        <taxon>Pseudomonadati</taxon>
        <taxon>Thermodesulfobacteriota</taxon>
        <taxon>Desulfovibrionia</taxon>
        <taxon>Desulfovibrionales</taxon>
        <taxon>Desulfovibrionaceae</taxon>
    </lineage>
</organism>
<dbReference type="PANTHER" id="PTHR21485">
    <property type="entry name" value="HAD SUPERFAMILY MEMBERS CMAS AND KDSC"/>
    <property type="match status" value="1"/>
</dbReference>
<dbReference type="Pfam" id="PF02348">
    <property type="entry name" value="CTP_transf_3"/>
    <property type="match status" value="1"/>
</dbReference>
<dbReference type="Proteomes" id="UP000438699">
    <property type="component" value="Unassembled WGS sequence"/>
</dbReference>
<evidence type="ECO:0000313" key="1">
    <source>
        <dbReference type="EMBL" id="KAB1441395.1"/>
    </source>
</evidence>
<dbReference type="Gene3D" id="3.90.550.10">
    <property type="entry name" value="Spore Coat Polysaccharide Biosynthesis Protein SpsA, Chain A"/>
    <property type="match status" value="1"/>
</dbReference>
<dbReference type="AlphaFoldDB" id="A0A6N6N1V9"/>
<dbReference type="PANTHER" id="PTHR21485:SF6">
    <property type="entry name" value="N-ACYLNEURAMINATE CYTIDYLYLTRANSFERASE-RELATED"/>
    <property type="match status" value="1"/>
</dbReference>
<reference evidence="1 2" key="1">
    <citation type="journal article" date="2017" name="Int. J. Syst. Evol. Microbiol.">
        <title>Desulfovibrio senegalensis sp. nov., a mesophilic sulfate reducer isolated from marine sediment.</title>
        <authorList>
            <person name="Thioye A."/>
            <person name="Gam Z.B.A."/>
            <person name="Mbengue M."/>
            <person name="Cayol J.L."/>
            <person name="Joseph-Bartoli M."/>
            <person name="Toure-Kane C."/>
            <person name="Labat M."/>
        </authorList>
    </citation>
    <scope>NUCLEOTIDE SEQUENCE [LARGE SCALE GENOMIC DNA]</scope>
    <source>
        <strain evidence="1 2">DSM 101509</strain>
    </source>
</reference>
<dbReference type="SUPFAM" id="SSF53448">
    <property type="entry name" value="Nucleotide-diphospho-sugar transferases"/>
    <property type="match status" value="1"/>
</dbReference>
<dbReference type="EMBL" id="WAIE01000004">
    <property type="protein sequence ID" value="KAB1441395.1"/>
    <property type="molecule type" value="Genomic_DNA"/>
</dbReference>
<protein>
    <recommendedName>
        <fullName evidence="3">Acylneuraminate cytidylyltransferase family protein</fullName>
    </recommendedName>
</protein>
<gene>
    <name evidence="1" type="ORF">F8A88_10635</name>
</gene>
<dbReference type="InterPro" id="IPR050793">
    <property type="entry name" value="CMP-NeuNAc_synthase"/>
</dbReference>
<dbReference type="RefSeq" id="WP_151151138.1">
    <property type="nucleotide sequence ID" value="NZ_WAIE01000004.1"/>
</dbReference>
<evidence type="ECO:0000313" key="2">
    <source>
        <dbReference type="Proteomes" id="UP000438699"/>
    </source>
</evidence>
<keyword evidence="2" id="KW-1185">Reference proteome</keyword>
<name>A0A6N6N1V9_9BACT</name>